<proteinExistence type="predicted"/>
<gene>
    <name evidence="1" type="ORF">SDDV_093</name>
</gene>
<reference evidence="2 4" key="2">
    <citation type="submission" date="2019-10" db="EMBL/GenBank/DDBJ databases">
        <authorList>
            <person name="Kayansamruaj P."/>
        </authorList>
    </citation>
    <scope>NUCLEOTIDE SEQUENCE [LARGE SCALE GENOMIC DNA]</scope>
    <source>
        <strain evidence="2">SDDV_Thai_2019</strain>
    </source>
</reference>
<dbReference type="EMBL" id="KR139659">
    <property type="protein sequence ID" value="AKU37508.1"/>
    <property type="molecule type" value="Genomic_DNA"/>
</dbReference>
<dbReference type="EMBL" id="MN562489">
    <property type="protein sequence ID" value="QLI60767.1"/>
    <property type="molecule type" value="Genomic_DNA"/>
</dbReference>
<dbReference type="Proteomes" id="UP000201485">
    <property type="component" value="Segment"/>
</dbReference>
<evidence type="ECO:0000313" key="2">
    <source>
        <dbReference type="EMBL" id="QLI60767.1"/>
    </source>
</evidence>
<dbReference type="Proteomes" id="UP000510602">
    <property type="component" value="Segment"/>
</dbReference>
<dbReference type="KEGG" id="vg:25479142"/>
<name>A0A0K1L6W9_9VIRU</name>
<accession>A0A0K1L6W9</accession>
<keyword evidence="3" id="KW-1185">Reference proteome</keyword>
<dbReference type="RefSeq" id="YP_009163854.1">
    <property type="nucleotide sequence ID" value="NC_027778.1"/>
</dbReference>
<reference evidence="1 3" key="1">
    <citation type="journal article" date="2015" name="PLoS Pathog.">
        <title>A Novel Virus Causes Scale Drop Disease in Lates calcarifer.</title>
        <authorList>
            <person name="de Groof A."/>
            <person name="Guelen L."/>
            <person name="Deijs M."/>
            <person name="van der Wal Y."/>
            <person name="Miyata M."/>
            <person name="Ng K.S."/>
            <person name="van Grinsven L."/>
            <person name="Simmelink B."/>
            <person name="Biermann Y."/>
            <person name="Grisez L."/>
            <person name="van Lent J."/>
            <person name="de Ronde A."/>
            <person name="Chang S.F."/>
            <person name="Schrier C."/>
            <person name="van der Hoek L."/>
        </authorList>
    </citation>
    <scope>NUCLEOTIDE SEQUENCE [LARGE SCALE GENOMIC DNA]</scope>
    <source>
        <strain evidence="1">C4575</strain>
    </source>
</reference>
<sequence length="170" mass="19099">MADQYNQFVTTCFTLGEVSGDSVEENGKVPIPLGQEQQNIIDLGFNTVDSTYMIVYSIFLSDVSINDASKLQMVLSETIGEEVKEVVITPAYREQKKVWFNGMHVIKFTAEKTVSKVQFMYKFLEAINARYTITPDENTSSVIVITSKKYNRDNYVKMQLPVAVAAVAAE</sequence>
<organism evidence="1 3">
    <name type="scientific">Scale drop disease virus</name>
    <dbReference type="NCBI Taxonomy" id="1697349"/>
    <lineage>
        <taxon>Viruses</taxon>
        <taxon>Varidnaviria</taxon>
        <taxon>Bamfordvirae</taxon>
        <taxon>Nucleocytoviricota</taxon>
        <taxon>Megaviricetes</taxon>
        <taxon>Pimascovirales</taxon>
        <taxon>Pimascovirales incertae sedis</taxon>
        <taxon>Iridoviridae</taxon>
        <taxon>Alphairidovirinae</taxon>
        <taxon>Megalocytivirus</taxon>
        <taxon>Megalocytivirus lates1</taxon>
    </lineage>
</organism>
<dbReference type="GeneID" id="25479142"/>
<evidence type="ECO:0000313" key="3">
    <source>
        <dbReference type="Proteomes" id="UP000201485"/>
    </source>
</evidence>
<evidence type="ECO:0000313" key="1">
    <source>
        <dbReference type="EMBL" id="AKU37508.1"/>
    </source>
</evidence>
<protein>
    <submittedName>
        <fullName evidence="1">ORF_093R</fullName>
    </submittedName>
</protein>
<evidence type="ECO:0000313" key="4">
    <source>
        <dbReference type="Proteomes" id="UP000510602"/>
    </source>
</evidence>